<comment type="similarity">
    <text evidence="1">Belongs to the iron/ascorbate-dependent oxidoreductase family.</text>
</comment>
<dbReference type="InterPro" id="IPR005123">
    <property type="entry name" value="Oxoglu/Fe-dep_dioxygenase_dom"/>
</dbReference>
<dbReference type="InterPro" id="IPR055091">
    <property type="entry name" value="WelO5-like"/>
</dbReference>
<keyword evidence="4" id="KW-1185">Reference proteome</keyword>
<evidence type="ECO:0000259" key="2">
    <source>
        <dbReference type="PROSITE" id="PS51471"/>
    </source>
</evidence>
<organism evidence="3 4">
    <name type="scientific">Martelella alba</name>
    <dbReference type="NCBI Taxonomy" id="2590451"/>
    <lineage>
        <taxon>Bacteria</taxon>
        <taxon>Pseudomonadati</taxon>
        <taxon>Pseudomonadota</taxon>
        <taxon>Alphaproteobacteria</taxon>
        <taxon>Hyphomicrobiales</taxon>
        <taxon>Aurantimonadaceae</taxon>
        <taxon>Martelella</taxon>
    </lineage>
</organism>
<gene>
    <name evidence="3" type="ORF">FCN80_09700</name>
</gene>
<dbReference type="Proteomes" id="UP000305202">
    <property type="component" value="Unassembled WGS sequence"/>
</dbReference>
<dbReference type="EMBL" id="SZPQ01000011">
    <property type="protein sequence ID" value="TKI06520.1"/>
    <property type="molecule type" value="Genomic_DNA"/>
</dbReference>
<sequence length="295" mass="33022">MEKLVTEKEFKVSGNTIPSGFGYLETTAKNLDFEIIRSLIQEGSYDGKILYVIRGNVSKEWCESISSEFDEYLSKVGGNREGDTYVSTKQIGASQFSKNGATYTEESRKLAGGVTELLKNVPQSIIEDISLTHYQEEHFLDIGIHFGSARYKNSHANFSTFRRWLDNGSMSLMPHEDKAQTAFACDDNFEIENAKHVIAFNACIQASGEGGELCVWNLEPDESCRRSFGVEKTGYPYPPQHLSGIESFSVRLNPGDVYFLNAGFLHGVQTVRNGQRLTAGRFISAISSRKVIYWT</sequence>
<protein>
    <recommendedName>
        <fullName evidence="2">Fe2OG dioxygenase domain-containing protein</fullName>
    </recommendedName>
</protein>
<keyword evidence="1" id="KW-0408">Iron</keyword>
<proteinExistence type="inferred from homology"/>
<evidence type="ECO:0000313" key="3">
    <source>
        <dbReference type="EMBL" id="TKI06520.1"/>
    </source>
</evidence>
<comment type="caution">
    <text evidence="3">The sequence shown here is derived from an EMBL/GenBank/DDBJ whole genome shotgun (WGS) entry which is preliminary data.</text>
</comment>
<dbReference type="SUPFAM" id="SSF51197">
    <property type="entry name" value="Clavaminate synthase-like"/>
    <property type="match status" value="1"/>
</dbReference>
<dbReference type="Pfam" id="PF22814">
    <property type="entry name" value="WelO5"/>
    <property type="match status" value="1"/>
</dbReference>
<name>A0ABY2SN72_9HYPH</name>
<keyword evidence="1" id="KW-0479">Metal-binding</keyword>
<accession>A0ABY2SN72</accession>
<reference evidence="3 4" key="1">
    <citation type="submission" date="2019-04" db="EMBL/GenBank/DDBJ databases">
        <authorList>
            <person name="Li M."/>
            <person name="Gao C."/>
        </authorList>
    </citation>
    <scope>NUCLEOTIDE SEQUENCE [LARGE SCALE GENOMIC DNA]</scope>
    <source>
        <strain evidence="3 4">BGMRC 2031</strain>
    </source>
</reference>
<dbReference type="Gene3D" id="2.60.120.620">
    <property type="entry name" value="q2cbj1_9rhob like domain"/>
    <property type="match status" value="1"/>
</dbReference>
<feature type="domain" description="Fe2OG dioxygenase" evidence="2">
    <location>
        <begin position="155"/>
        <end position="284"/>
    </location>
</feature>
<dbReference type="PROSITE" id="PS51471">
    <property type="entry name" value="FE2OG_OXY"/>
    <property type="match status" value="1"/>
</dbReference>
<evidence type="ECO:0000256" key="1">
    <source>
        <dbReference type="RuleBase" id="RU003682"/>
    </source>
</evidence>
<dbReference type="RefSeq" id="WP_136989959.1">
    <property type="nucleotide sequence ID" value="NZ_SZPQ01000011.1"/>
</dbReference>
<evidence type="ECO:0000313" key="4">
    <source>
        <dbReference type="Proteomes" id="UP000305202"/>
    </source>
</evidence>
<keyword evidence="1" id="KW-0560">Oxidoreductase</keyword>